<comment type="similarity">
    <text evidence="2">Belongs to the CLUAP1 family.</text>
</comment>
<reference evidence="8" key="1">
    <citation type="submission" date="2022-03" db="EMBL/GenBank/DDBJ databases">
        <authorList>
            <person name="Martin C."/>
        </authorList>
    </citation>
    <scope>NUCLEOTIDE SEQUENCE</scope>
</reference>
<keyword evidence="5" id="KW-0969">Cilium</keyword>
<comment type="caution">
    <text evidence="8">The sequence shown here is derived from an EMBL/GenBank/DDBJ whole genome shotgun (WGS) entry which is preliminary data.</text>
</comment>
<evidence type="ECO:0000256" key="1">
    <source>
        <dbReference type="ARBA" id="ARBA00004138"/>
    </source>
</evidence>
<evidence type="ECO:0000313" key="9">
    <source>
        <dbReference type="Proteomes" id="UP000749559"/>
    </source>
</evidence>
<evidence type="ECO:0000256" key="3">
    <source>
        <dbReference type="ARBA" id="ARBA00022794"/>
    </source>
</evidence>
<keyword evidence="3" id="KW-0970">Cilium biogenesis/degradation</keyword>
<feature type="compositionally biased region" description="Acidic residues" evidence="7">
    <location>
        <begin position="308"/>
        <end position="332"/>
    </location>
</feature>
<dbReference type="GO" id="GO:0005815">
    <property type="term" value="C:microtubule organizing center"/>
    <property type="evidence" value="ECO:0007669"/>
    <property type="project" value="TreeGrafter"/>
</dbReference>
<dbReference type="GO" id="GO:0030992">
    <property type="term" value="C:intraciliary transport particle B"/>
    <property type="evidence" value="ECO:0007669"/>
    <property type="project" value="TreeGrafter"/>
</dbReference>
<dbReference type="GO" id="GO:0005929">
    <property type="term" value="C:cilium"/>
    <property type="evidence" value="ECO:0007669"/>
    <property type="project" value="UniProtKB-SubCell"/>
</dbReference>
<dbReference type="EMBL" id="CAIIXF020000009">
    <property type="protein sequence ID" value="CAH1794147.1"/>
    <property type="molecule type" value="Genomic_DNA"/>
</dbReference>
<keyword evidence="6" id="KW-0966">Cell projection</keyword>
<organism evidence="8 9">
    <name type="scientific">Owenia fusiformis</name>
    <name type="common">Polychaete worm</name>
    <dbReference type="NCBI Taxonomy" id="6347"/>
    <lineage>
        <taxon>Eukaryota</taxon>
        <taxon>Metazoa</taxon>
        <taxon>Spiralia</taxon>
        <taxon>Lophotrochozoa</taxon>
        <taxon>Annelida</taxon>
        <taxon>Polychaeta</taxon>
        <taxon>Sedentaria</taxon>
        <taxon>Canalipalpata</taxon>
        <taxon>Sabellida</taxon>
        <taxon>Oweniida</taxon>
        <taxon>Oweniidae</taxon>
        <taxon>Owenia</taxon>
    </lineage>
</organism>
<feature type="compositionally biased region" description="Low complexity" evidence="7">
    <location>
        <begin position="414"/>
        <end position="425"/>
    </location>
</feature>
<dbReference type="InterPro" id="IPR019366">
    <property type="entry name" value="Clusterin-associated_protein-1"/>
</dbReference>
<evidence type="ECO:0000256" key="7">
    <source>
        <dbReference type="SAM" id="MobiDB-lite"/>
    </source>
</evidence>
<dbReference type="Pfam" id="PF10234">
    <property type="entry name" value="Cluap1"/>
    <property type="match status" value="1"/>
</dbReference>
<comment type="subcellular location">
    <subcellularLocation>
        <location evidence="1">Cell projection</location>
        <location evidence="1">Cilium</location>
    </subcellularLocation>
</comment>
<evidence type="ECO:0000256" key="5">
    <source>
        <dbReference type="ARBA" id="ARBA00023069"/>
    </source>
</evidence>
<keyword evidence="9" id="KW-1185">Reference proteome</keyword>
<feature type="region of interest" description="Disordered" evidence="7">
    <location>
        <begin position="308"/>
        <end position="438"/>
    </location>
</feature>
<keyword evidence="4" id="KW-0175">Coiled coil</keyword>
<dbReference type="GO" id="GO:0060271">
    <property type="term" value="P:cilium assembly"/>
    <property type="evidence" value="ECO:0007669"/>
    <property type="project" value="TreeGrafter"/>
</dbReference>
<dbReference type="AlphaFoldDB" id="A0A8J1Y5H9"/>
<dbReference type="Proteomes" id="UP000749559">
    <property type="component" value="Unassembled WGS sequence"/>
</dbReference>
<evidence type="ECO:0000313" key="8">
    <source>
        <dbReference type="EMBL" id="CAH1794147.1"/>
    </source>
</evidence>
<accession>A0A8J1Y5H9</accession>
<dbReference type="OrthoDB" id="438545at2759"/>
<dbReference type="PANTHER" id="PTHR21547:SF0">
    <property type="entry name" value="CLUSTERIN-ASSOCIATED PROTEIN 1"/>
    <property type="match status" value="1"/>
</dbReference>
<evidence type="ECO:0000256" key="6">
    <source>
        <dbReference type="ARBA" id="ARBA00023273"/>
    </source>
</evidence>
<name>A0A8J1Y5H9_OWEFU</name>
<evidence type="ECO:0000256" key="2">
    <source>
        <dbReference type="ARBA" id="ARBA00008340"/>
    </source>
</evidence>
<evidence type="ECO:0000256" key="4">
    <source>
        <dbReference type="ARBA" id="ARBA00023054"/>
    </source>
</evidence>
<feature type="compositionally biased region" description="Acidic residues" evidence="7">
    <location>
        <begin position="371"/>
        <end position="387"/>
    </location>
</feature>
<feature type="compositionally biased region" description="Basic and acidic residues" evidence="7">
    <location>
        <begin position="333"/>
        <end position="347"/>
    </location>
</feature>
<gene>
    <name evidence="8" type="ORF">OFUS_LOCUS18904</name>
</gene>
<dbReference type="PANTHER" id="PTHR21547">
    <property type="entry name" value="CLUSTERIN ASSOCIATED PROTEIN 1"/>
    <property type="match status" value="1"/>
</dbReference>
<sequence>MSYRDLRNFTEMMRALGYTRLISMENFRSPNFPLVAEVLIWLVKRYDPNADIPSDTDTEQDRVIFIKSVAQFMATKAHIKLNTKKLYQADGYAVKELLKVTSVLYSAMKTNIGGEVTNDEDDTPITFDISSRIGDLKDSRRLATEITRKGASLYDLLGKEVDLREARSTVIARQLEINEVEKGIINSVKAVENDITKTNTNLENVASDEANLEAKIEKRKGELERNQKRLATLQSVRPAYQDELERYEEELGGIYATYLEKFRNLTYLEQQLEEYNKVEQDKLEETEMSLRKMADKIKNEEQRLQVQLEDEDEFEGLVDDDDGASGDSDDDQVEQRRPRPSHNRERQAGASGQRDNNMGGKPQVFGSMGMGDDDDEDDDEDDEDSDDMGSGGSDIDIDDDDIGGDSEDDEMEMARAVRGARNRGGQPQQPLDDSDNDF</sequence>
<proteinExistence type="inferred from homology"/>
<feature type="compositionally biased region" description="Acidic residues" evidence="7">
    <location>
        <begin position="395"/>
        <end position="411"/>
    </location>
</feature>
<protein>
    <submittedName>
        <fullName evidence="8">Uncharacterized protein</fullName>
    </submittedName>
</protein>